<protein>
    <recommendedName>
        <fullName evidence="3">AAA domain-containing protein</fullName>
    </recommendedName>
</protein>
<proteinExistence type="predicted"/>
<name>A0A4R3KBI6_9FIRM</name>
<dbReference type="EMBL" id="SMAA01000004">
    <property type="protein sequence ID" value="TCS80418.1"/>
    <property type="molecule type" value="Genomic_DNA"/>
</dbReference>
<evidence type="ECO:0000313" key="2">
    <source>
        <dbReference type="Proteomes" id="UP000295188"/>
    </source>
</evidence>
<keyword evidence="2" id="KW-1185">Reference proteome</keyword>
<dbReference type="AlphaFoldDB" id="A0A4R3KBI6"/>
<evidence type="ECO:0000313" key="1">
    <source>
        <dbReference type="EMBL" id="TCS80418.1"/>
    </source>
</evidence>
<dbReference type="RefSeq" id="WP_132547873.1">
    <property type="nucleotide sequence ID" value="NZ_SMAA01000004.1"/>
</dbReference>
<reference evidence="1 2" key="1">
    <citation type="submission" date="2019-03" db="EMBL/GenBank/DDBJ databases">
        <title>Genomic Encyclopedia of Type Strains, Phase IV (KMG-IV): sequencing the most valuable type-strain genomes for metagenomic binning, comparative biology and taxonomic classification.</title>
        <authorList>
            <person name="Goeker M."/>
        </authorList>
    </citation>
    <scope>NUCLEOTIDE SEQUENCE [LARGE SCALE GENOMIC DNA]</scope>
    <source>
        <strain evidence="1 2">DSM 20467</strain>
    </source>
</reference>
<dbReference type="OrthoDB" id="161534at2"/>
<dbReference type="SUPFAM" id="SSF52540">
    <property type="entry name" value="P-loop containing nucleoside triphosphate hydrolases"/>
    <property type="match status" value="1"/>
</dbReference>
<comment type="caution">
    <text evidence="1">The sequence shown here is derived from an EMBL/GenBank/DDBJ whole genome shotgun (WGS) entry which is preliminary data.</text>
</comment>
<gene>
    <name evidence="1" type="ORF">EDC37_10420</name>
</gene>
<sequence>MKIVVVGICASGKSTLVEGLRGKGYEAYNMAQEHSCIPKLWAKKHPDKLIMLDAKLPTVQQRRSVSWTQERIDIQHARLADARKNADLYLLTDDLTITEVLTAVIRFIC</sequence>
<accession>A0A4R3KBI6</accession>
<organism evidence="1 2">
    <name type="scientific">Pectinatus cerevisiiphilus</name>
    <dbReference type="NCBI Taxonomy" id="86956"/>
    <lineage>
        <taxon>Bacteria</taxon>
        <taxon>Bacillati</taxon>
        <taxon>Bacillota</taxon>
        <taxon>Negativicutes</taxon>
        <taxon>Selenomonadales</taxon>
        <taxon>Selenomonadaceae</taxon>
        <taxon>Pectinatus</taxon>
    </lineage>
</organism>
<dbReference type="Proteomes" id="UP000295188">
    <property type="component" value="Unassembled WGS sequence"/>
</dbReference>
<evidence type="ECO:0008006" key="3">
    <source>
        <dbReference type="Google" id="ProtNLM"/>
    </source>
</evidence>
<dbReference type="InterPro" id="IPR027417">
    <property type="entry name" value="P-loop_NTPase"/>
</dbReference>